<reference evidence="2 3" key="1">
    <citation type="journal article" date="2017" name="BMC Biol.">
        <title>Genomic innovations, transcriptional plasticity and gene loss underlying the evolution and divergence of two highly polyphagous and invasive Helicoverpa pest species.</title>
        <authorList>
            <person name="Pearce S.L."/>
            <person name="Clarke D.F."/>
            <person name="East P.D."/>
            <person name="Elfekih S."/>
            <person name="Gordon K.H."/>
            <person name="Jermiin L.S."/>
            <person name="McGaughran A."/>
            <person name="Oakeshott J.G."/>
            <person name="Papanikolaou A."/>
            <person name="Perera O.P."/>
            <person name="Rane R.V."/>
            <person name="Richards S."/>
            <person name="Tay W.T."/>
            <person name="Walsh T.K."/>
            <person name="Anderson A."/>
            <person name="Anderson C.J."/>
            <person name="Asgari S."/>
            <person name="Board P.G."/>
            <person name="Bretschneider A."/>
            <person name="Campbell P.M."/>
            <person name="Chertemps T."/>
            <person name="Christeller J.T."/>
            <person name="Coppin C.W."/>
            <person name="Downes S.J."/>
            <person name="Duan G."/>
            <person name="Farnsworth C.A."/>
            <person name="Good R.T."/>
            <person name="Han L.B."/>
            <person name="Han Y.C."/>
            <person name="Hatje K."/>
            <person name="Horne I."/>
            <person name="Huang Y.P."/>
            <person name="Hughes D.S."/>
            <person name="Jacquin-Joly E."/>
            <person name="James W."/>
            <person name="Jhangiani S."/>
            <person name="Kollmar M."/>
            <person name="Kuwar S.S."/>
            <person name="Li S."/>
            <person name="Liu N.Y."/>
            <person name="Maibeche M.T."/>
            <person name="Miller J.R."/>
            <person name="Montagne N."/>
            <person name="Perry T."/>
            <person name="Qu J."/>
            <person name="Song S.V."/>
            <person name="Sutton G.G."/>
            <person name="Vogel H."/>
            <person name="Walenz B.P."/>
            <person name="Xu W."/>
            <person name="Zhang H.J."/>
            <person name="Zou Z."/>
            <person name="Batterham P."/>
            <person name="Edwards O.R."/>
            <person name="Feyereisen R."/>
            <person name="Gibbs R.A."/>
            <person name="Heckel D.G."/>
            <person name="McGrath A."/>
            <person name="Robin C."/>
            <person name="Scherer S.E."/>
            <person name="Worley K.C."/>
            <person name="Wu Y.D."/>
        </authorList>
    </citation>
    <scope>NUCLEOTIDE SEQUENCE [LARGE SCALE GENOMIC DNA]</scope>
    <source>
        <strain evidence="2">Harm_GR_Male_#8</strain>
        <tissue evidence="2">Whole organism</tissue>
    </source>
</reference>
<name>A0A2W1BJP5_HELAM</name>
<dbReference type="PANTHER" id="PTHR11012">
    <property type="entry name" value="PROTEIN KINASE-LIKE DOMAIN-CONTAINING"/>
    <property type="match status" value="1"/>
</dbReference>
<proteinExistence type="predicted"/>
<evidence type="ECO:0000259" key="1">
    <source>
        <dbReference type="SMART" id="SM00587"/>
    </source>
</evidence>
<dbReference type="SUPFAM" id="SSF56112">
    <property type="entry name" value="Protein kinase-like (PK-like)"/>
    <property type="match status" value="1"/>
</dbReference>
<evidence type="ECO:0000313" key="3">
    <source>
        <dbReference type="Proteomes" id="UP000249218"/>
    </source>
</evidence>
<sequence>MSLDVHISEPDDFNGFELHSSINKVAHDKGIEDFEYTVDCISAKRANYIANVFRVEIRDTNSDKNDISVIVKCLVYSERQVLFHKLHEREVLAYAKVIRKFQQLQNVLYEHERMELSECLYSNTEDANEVIILEDLKAKGYVADDKLAKFENLGIKEISAVISELAKFHALSFVFQTKETMIFAETKSDFHDLLYQDHFLNKTKLRNYFFESFEMSLKVVKDEDARKKLQKVDVKLLELLQLYTKPSKTNVLCHGDCWVNNMLFKHETEKVSFIDFQAMRYANPVTDIMYFLYICTDSAFRTEHLELLKVIYYDNLKVFLNKFDIKAEEVYKKENFNTDFEDFKAYGLLIAMIELRIVAMAGADESLLRGSRLDLSMDSSEIPEENELFKYRVNDVVQESIDNGVLDKLLIREFFS</sequence>
<accession>A0A2W1BJP5</accession>
<protein>
    <recommendedName>
        <fullName evidence="1">CHK kinase-like domain-containing protein</fullName>
    </recommendedName>
</protein>
<organism evidence="2 3">
    <name type="scientific">Helicoverpa armigera</name>
    <name type="common">Cotton bollworm</name>
    <name type="synonym">Heliothis armigera</name>
    <dbReference type="NCBI Taxonomy" id="29058"/>
    <lineage>
        <taxon>Eukaryota</taxon>
        <taxon>Metazoa</taxon>
        <taxon>Ecdysozoa</taxon>
        <taxon>Arthropoda</taxon>
        <taxon>Hexapoda</taxon>
        <taxon>Insecta</taxon>
        <taxon>Pterygota</taxon>
        <taxon>Neoptera</taxon>
        <taxon>Endopterygota</taxon>
        <taxon>Lepidoptera</taxon>
        <taxon>Glossata</taxon>
        <taxon>Ditrysia</taxon>
        <taxon>Noctuoidea</taxon>
        <taxon>Noctuidae</taxon>
        <taxon>Heliothinae</taxon>
        <taxon>Helicoverpa</taxon>
    </lineage>
</organism>
<dbReference type="InterPro" id="IPR011009">
    <property type="entry name" value="Kinase-like_dom_sf"/>
</dbReference>
<dbReference type="Proteomes" id="UP000249218">
    <property type="component" value="Unassembled WGS sequence"/>
</dbReference>
<dbReference type="OrthoDB" id="191037at2759"/>
<dbReference type="PANTHER" id="PTHR11012:SF30">
    <property type="entry name" value="PROTEIN KINASE-LIKE DOMAIN-CONTAINING"/>
    <property type="match status" value="1"/>
</dbReference>
<dbReference type="Pfam" id="PF02958">
    <property type="entry name" value="EcKL"/>
    <property type="match status" value="1"/>
</dbReference>
<dbReference type="EMBL" id="KZ150243">
    <property type="protein sequence ID" value="PZC71893.1"/>
    <property type="molecule type" value="Genomic_DNA"/>
</dbReference>
<keyword evidence="3" id="KW-1185">Reference proteome</keyword>
<feature type="domain" description="CHK kinase-like" evidence="1">
    <location>
        <begin position="131"/>
        <end position="322"/>
    </location>
</feature>
<evidence type="ECO:0000313" key="2">
    <source>
        <dbReference type="EMBL" id="PZC71893.1"/>
    </source>
</evidence>
<dbReference type="InterPro" id="IPR004119">
    <property type="entry name" value="EcKL"/>
</dbReference>
<gene>
    <name evidence="2" type="primary">HaOG212281</name>
    <name evidence="2" type="ORF">B5X24_HaOG212281</name>
</gene>
<dbReference type="SMART" id="SM00587">
    <property type="entry name" value="CHK"/>
    <property type="match status" value="1"/>
</dbReference>
<dbReference type="AlphaFoldDB" id="A0A2W1BJP5"/>
<dbReference type="Gene3D" id="3.90.1200.10">
    <property type="match status" value="1"/>
</dbReference>
<dbReference type="InterPro" id="IPR015897">
    <property type="entry name" value="CHK_kinase-like"/>
</dbReference>